<feature type="transmembrane region" description="Helical" evidence="1">
    <location>
        <begin position="75"/>
        <end position="98"/>
    </location>
</feature>
<proteinExistence type="predicted"/>
<evidence type="ECO:0000256" key="1">
    <source>
        <dbReference type="SAM" id="Phobius"/>
    </source>
</evidence>
<name>A0A426YBU9_ENSVE</name>
<gene>
    <name evidence="2" type="ORF">B296_00052564</name>
</gene>
<comment type="caution">
    <text evidence="2">The sequence shown here is derived from an EMBL/GenBank/DDBJ whole genome shotgun (WGS) entry which is preliminary data.</text>
</comment>
<evidence type="ECO:0000313" key="2">
    <source>
        <dbReference type="EMBL" id="RRT49170.1"/>
    </source>
</evidence>
<protein>
    <submittedName>
        <fullName evidence="2">Uncharacterized protein</fullName>
    </submittedName>
</protein>
<dbReference type="AlphaFoldDB" id="A0A426YBU9"/>
<feature type="transmembrane region" description="Helical" evidence="1">
    <location>
        <begin position="118"/>
        <end position="137"/>
    </location>
</feature>
<sequence>MTTSHVEYSSVSLPSPPLPAPPSAISFRLRIQPGNGRAWRRRWVRPHAVAGLVYCRHLVPLNLPWASCKKLCEQLSFVAVAFLFFLHFCIPSTKLFGPDGKRFEHLSFLNLAQNVDCFFLWSLISKWIADLLLFFGIDRYNLFHFHRLGSDKNCGRGALGGELHYGATGAQTSLIPSVLPWESKPRSISVIPHRQFTIS</sequence>
<keyword evidence="1" id="KW-1133">Transmembrane helix</keyword>
<reference evidence="2 3" key="1">
    <citation type="journal article" date="2014" name="Agronomy (Basel)">
        <title>A Draft Genome Sequence for Ensete ventricosum, the Drought-Tolerant Tree Against Hunger.</title>
        <authorList>
            <person name="Harrison J."/>
            <person name="Moore K.A."/>
            <person name="Paszkiewicz K."/>
            <person name="Jones T."/>
            <person name="Grant M."/>
            <person name="Ambacheew D."/>
            <person name="Muzemil S."/>
            <person name="Studholme D.J."/>
        </authorList>
    </citation>
    <scope>NUCLEOTIDE SEQUENCE [LARGE SCALE GENOMIC DNA]</scope>
</reference>
<accession>A0A426YBU9</accession>
<evidence type="ECO:0000313" key="3">
    <source>
        <dbReference type="Proteomes" id="UP000287651"/>
    </source>
</evidence>
<dbReference type="Proteomes" id="UP000287651">
    <property type="component" value="Unassembled WGS sequence"/>
</dbReference>
<keyword evidence="1" id="KW-0472">Membrane</keyword>
<dbReference type="EMBL" id="AMZH03013494">
    <property type="protein sequence ID" value="RRT49170.1"/>
    <property type="molecule type" value="Genomic_DNA"/>
</dbReference>
<organism evidence="2 3">
    <name type="scientific">Ensete ventricosum</name>
    <name type="common">Abyssinian banana</name>
    <name type="synonym">Musa ensete</name>
    <dbReference type="NCBI Taxonomy" id="4639"/>
    <lineage>
        <taxon>Eukaryota</taxon>
        <taxon>Viridiplantae</taxon>
        <taxon>Streptophyta</taxon>
        <taxon>Embryophyta</taxon>
        <taxon>Tracheophyta</taxon>
        <taxon>Spermatophyta</taxon>
        <taxon>Magnoliopsida</taxon>
        <taxon>Liliopsida</taxon>
        <taxon>Zingiberales</taxon>
        <taxon>Musaceae</taxon>
        <taxon>Ensete</taxon>
    </lineage>
</organism>
<keyword evidence="1" id="KW-0812">Transmembrane</keyword>